<sequence length="354" mass="37625">MRKRKLLATLTVGLGLTLTLAACGGKDKASSADGAGDIKGNTVALVTDVGGIDDKSFNQSAWEGLQAWGKEHKVKKGKDGYNYLQSNSDSDYVTNLNTAVNNKFKTIFGIGYKLQPALEDVAKQNPDTQFGIIDTVIEGQDNVVSVVFKDHEAAFLAGVAAAMTTETKHVGFIGGQEGEVIGRFEAGFRQGVAEVDPEIKVDVQYVGSFGDPAKAKSQAAAMYNNEADIIYVAGGDSGNGVFSEAKDIMKEEGKRKVWVIGVDRDQTEEGEYSGGNLTLTSTLKGVGAAVQDIANLSIEGKFPGGETLAYGLKDGAIDLTDGNLTPEVKTAIKDYKDKIIKEEIVVVEKPSQLK</sequence>
<evidence type="ECO:0000313" key="9">
    <source>
        <dbReference type="EMBL" id="MDZ5758857.1"/>
    </source>
</evidence>
<protein>
    <submittedName>
        <fullName evidence="9">BMP family protein</fullName>
    </submittedName>
</protein>
<evidence type="ECO:0000256" key="7">
    <source>
        <dbReference type="SAM" id="SignalP"/>
    </source>
</evidence>
<keyword evidence="3" id="KW-1003">Cell membrane</keyword>
<feature type="domain" description="ABC transporter substrate-binding protein PnrA-like" evidence="8">
    <location>
        <begin position="43"/>
        <end position="346"/>
    </location>
</feature>
<gene>
    <name evidence="9" type="ORF">RAK27_09345</name>
</gene>
<dbReference type="GO" id="GO:0005886">
    <property type="term" value="C:plasma membrane"/>
    <property type="evidence" value="ECO:0007669"/>
    <property type="project" value="UniProtKB-SubCell"/>
</dbReference>
<dbReference type="CDD" id="cd06354">
    <property type="entry name" value="PBP1_PrnA-like"/>
    <property type="match status" value="1"/>
</dbReference>
<keyword evidence="4 7" id="KW-0732">Signal</keyword>
<dbReference type="RefSeq" id="WP_010051441.1">
    <property type="nucleotide sequence ID" value="NZ_BJOJ01000072.1"/>
</dbReference>
<evidence type="ECO:0000256" key="6">
    <source>
        <dbReference type="ARBA" id="ARBA00023288"/>
    </source>
</evidence>
<feature type="chain" id="PRO_5043555612" evidence="7">
    <location>
        <begin position="22"/>
        <end position="354"/>
    </location>
</feature>
<dbReference type="InterPro" id="IPR028082">
    <property type="entry name" value="Peripla_BP_I"/>
</dbReference>
<comment type="subcellular location">
    <subcellularLocation>
        <location evidence="1">Cell membrane</location>
        <topology evidence="1">Lipid-anchor</topology>
    </subcellularLocation>
</comment>
<dbReference type="PROSITE" id="PS51257">
    <property type="entry name" value="PROKAR_LIPOPROTEIN"/>
    <property type="match status" value="1"/>
</dbReference>
<keyword evidence="6" id="KW-0449">Lipoprotein</keyword>
<accession>A0AAW9JQV6</accession>
<evidence type="ECO:0000256" key="3">
    <source>
        <dbReference type="ARBA" id="ARBA00022475"/>
    </source>
</evidence>
<dbReference type="AlphaFoldDB" id="A0AAW9JQV6"/>
<evidence type="ECO:0000313" key="10">
    <source>
        <dbReference type="Proteomes" id="UP001290462"/>
    </source>
</evidence>
<dbReference type="Gene3D" id="3.40.50.2300">
    <property type="match status" value="2"/>
</dbReference>
<dbReference type="GeneID" id="83605144"/>
<dbReference type="EMBL" id="JAVBVO010000003">
    <property type="protein sequence ID" value="MDZ5758857.1"/>
    <property type="molecule type" value="Genomic_DNA"/>
</dbReference>
<keyword evidence="5" id="KW-0472">Membrane</keyword>
<name>A0AAW9JQV6_CARML</name>
<feature type="signal peptide" evidence="7">
    <location>
        <begin position="1"/>
        <end position="21"/>
    </location>
</feature>
<reference evidence="9" key="1">
    <citation type="submission" date="2023-08" db="EMBL/GenBank/DDBJ databases">
        <title>Genomic characterization of piscicolin 126 produced by Carnobacterium maltaromaticum CM22 strain isolated from salmon (Salmo salar).</title>
        <authorList>
            <person name="Gonzalez-Gragera E."/>
            <person name="Garcia-Lopez J.D."/>
            <person name="Teso-Perez C."/>
            <person name="Gimenez-Hernandez I."/>
            <person name="Peralta-Sanchez J.M."/>
            <person name="Valdivia E."/>
            <person name="Montalban-Lopez M."/>
            <person name="Martin-Platero A.M."/>
            <person name="Banos A."/>
            <person name="Martinez-Bueno M."/>
        </authorList>
    </citation>
    <scope>NUCLEOTIDE SEQUENCE</scope>
    <source>
        <strain evidence="9">CM22</strain>
    </source>
</reference>
<dbReference type="InterPro" id="IPR003760">
    <property type="entry name" value="PnrA-like"/>
</dbReference>
<dbReference type="PANTHER" id="PTHR34296">
    <property type="entry name" value="TRANSCRIPTIONAL ACTIVATOR PROTEIN MED"/>
    <property type="match status" value="1"/>
</dbReference>
<proteinExistence type="inferred from homology"/>
<dbReference type="SUPFAM" id="SSF53822">
    <property type="entry name" value="Periplasmic binding protein-like I"/>
    <property type="match status" value="1"/>
</dbReference>
<evidence type="ECO:0000256" key="2">
    <source>
        <dbReference type="ARBA" id="ARBA00008610"/>
    </source>
</evidence>
<dbReference type="InterPro" id="IPR050957">
    <property type="entry name" value="BMP_lipoprotein"/>
</dbReference>
<comment type="similarity">
    <text evidence="2">Belongs to the BMP lipoprotein family.</text>
</comment>
<dbReference type="PANTHER" id="PTHR34296:SF2">
    <property type="entry name" value="ABC TRANSPORTER GUANOSINE-BINDING PROTEIN NUPN"/>
    <property type="match status" value="1"/>
</dbReference>
<evidence type="ECO:0000259" key="8">
    <source>
        <dbReference type="Pfam" id="PF02608"/>
    </source>
</evidence>
<evidence type="ECO:0000256" key="4">
    <source>
        <dbReference type="ARBA" id="ARBA00022729"/>
    </source>
</evidence>
<evidence type="ECO:0000256" key="1">
    <source>
        <dbReference type="ARBA" id="ARBA00004193"/>
    </source>
</evidence>
<comment type="caution">
    <text evidence="9">The sequence shown here is derived from an EMBL/GenBank/DDBJ whole genome shotgun (WGS) entry which is preliminary data.</text>
</comment>
<dbReference type="Pfam" id="PF02608">
    <property type="entry name" value="Bmp"/>
    <property type="match status" value="1"/>
</dbReference>
<dbReference type="Proteomes" id="UP001290462">
    <property type="component" value="Unassembled WGS sequence"/>
</dbReference>
<organism evidence="9 10">
    <name type="scientific">Carnobacterium maltaromaticum</name>
    <name type="common">Carnobacterium piscicola</name>
    <dbReference type="NCBI Taxonomy" id="2751"/>
    <lineage>
        <taxon>Bacteria</taxon>
        <taxon>Bacillati</taxon>
        <taxon>Bacillota</taxon>
        <taxon>Bacilli</taxon>
        <taxon>Lactobacillales</taxon>
        <taxon>Carnobacteriaceae</taxon>
        <taxon>Carnobacterium</taxon>
    </lineage>
</organism>
<evidence type="ECO:0000256" key="5">
    <source>
        <dbReference type="ARBA" id="ARBA00023136"/>
    </source>
</evidence>